<dbReference type="SUPFAM" id="SSF116734">
    <property type="entry name" value="DNA methylase specificity domain"/>
    <property type="match status" value="2"/>
</dbReference>
<dbReference type="Gene3D" id="3.30.460.10">
    <property type="entry name" value="Beta Polymerase, domain 2"/>
    <property type="match status" value="1"/>
</dbReference>
<dbReference type="EC" id="3.1.21.3" evidence="6"/>
<dbReference type="GO" id="GO:0003677">
    <property type="term" value="F:DNA binding"/>
    <property type="evidence" value="ECO:0007669"/>
    <property type="project" value="UniProtKB-KW"/>
</dbReference>
<dbReference type="Gene3D" id="1.10.287.1120">
    <property type="entry name" value="Bipartite methylase S protein"/>
    <property type="match status" value="1"/>
</dbReference>
<keyword evidence="6" id="KW-0378">Hydrolase</keyword>
<dbReference type="EMBL" id="JAVJAF010000001">
    <property type="protein sequence ID" value="MDR6233094.1"/>
    <property type="molecule type" value="Genomic_DNA"/>
</dbReference>
<evidence type="ECO:0000313" key="6">
    <source>
        <dbReference type="EMBL" id="MDR6233094.1"/>
    </source>
</evidence>
<evidence type="ECO:0000256" key="2">
    <source>
        <dbReference type="ARBA" id="ARBA00022747"/>
    </source>
</evidence>
<dbReference type="GO" id="GO:0009307">
    <property type="term" value="P:DNA restriction-modification system"/>
    <property type="evidence" value="ECO:0007669"/>
    <property type="project" value="UniProtKB-KW"/>
</dbReference>
<evidence type="ECO:0000256" key="3">
    <source>
        <dbReference type="ARBA" id="ARBA00023125"/>
    </source>
</evidence>
<dbReference type="GO" id="GO:0009035">
    <property type="term" value="F:type I site-specific deoxyribonuclease activity"/>
    <property type="evidence" value="ECO:0007669"/>
    <property type="project" value="UniProtKB-EC"/>
</dbReference>
<gene>
    <name evidence="6" type="ORF">QE440_000835</name>
</gene>
<proteinExistence type="inferred from homology"/>
<dbReference type="InterPro" id="IPR043519">
    <property type="entry name" value="NT_sf"/>
</dbReference>
<dbReference type="InterPro" id="IPR044946">
    <property type="entry name" value="Restrct_endonuc_typeI_TRD_sf"/>
</dbReference>
<keyword evidence="3" id="KW-0238">DNA-binding</keyword>
<sequence>MTDTHESIPAIDIRPDHWAIVRDILHKHVPQYAVWAFGSRAKWTAKEFSDLDLAIITDNPLPLATGAALAEDFSESDLPWKVDIVDWAETSETFRQIIERDRVVVQEIKKDFSINSKWPILPVDQLCELIVDCVNKTAPIIGEKTPYRMIRTTNVRNGRIDLGGFKYASQDTYEKWTRRAKLQKGDVILTREAPIGEVGFVQESDGVFLGQRLMQYRANKELLEPRFLLYSFLSPALQNQFKSHEGSGSVVSHIRVGDCFKFELSVPPLPEQRAIAHILGTLDDRIELNRRMNETLEAMARSLFKSWFVDFDGFSAEDMQASALGLIPKDWQIITFGDVAEQGKGTVNPTVSPEETFTHYSLPAFDIAQLPVQELGGAIKSNKTPLPPESVLVSKLNPHIPRIWLVGEAGCNAVCSTEFIVWTPKQPANSSFIYLLASSSEFNSAMRQLVTGTSNSHQRVKPEQLANIRVIAANDEVISKFSALAKPLMEKVLQHRQQSQQLSQLRDTLLPKLISGELRIKDAERLAETA</sequence>
<feature type="domain" description="Type I restriction modification DNA specificity" evidence="4">
    <location>
        <begin position="143"/>
        <end position="297"/>
    </location>
</feature>
<dbReference type="Pfam" id="PF18765">
    <property type="entry name" value="Polbeta"/>
    <property type="match status" value="1"/>
</dbReference>
<dbReference type="InterPro" id="IPR000055">
    <property type="entry name" value="Restrct_endonuc_typeI_TRD"/>
</dbReference>
<accession>A0AAJ2BMC1</accession>
<feature type="domain" description="Polymerase beta nucleotidyltransferase" evidence="5">
    <location>
        <begin position="23"/>
        <end position="105"/>
    </location>
</feature>
<evidence type="ECO:0000259" key="5">
    <source>
        <dbReference type="Pfam" id="PF18765"/>
    </source>
</evidence>
<dbReference type="AlphaFoldDB" id="A0AAJ2BMC1"/>
<organism evidence="6 7">
    <name type="scientific">Pseudomonas oryzihabitans</name>
    <dbReference type="NCBI Taxonomy" id="47885"/>
    <lineage>
        <taxon>Bacteria</taxon>
        <taxon>Pseudomonadati</taxon>
        <taxon>Pseudomonadota</taxon>
        <taxon>Gammaproteobacteria</taxon>
        <taxon>Pseudomonadales</taxon>
        <taxon>Pseudomonadaceae</taxon>
        <taxon>Pseudomonas</taxon>
    </lineage>
</organism>
<dbReference type="RefSeq" id="WP_309755652.1">
    <property type="nucleotide sequence ID" value="NZ_JAVJAF010000001.1"/>
</dbReference>
<dbReference type="InterPro" id="IPR041633">
    <property type="entry name" value="Polbeta"/>
</dbReference>
<comment type="similarity">
    <text evidence="1">Belongs to the type-I restriction system S methylase family.</text>
</comment>
<evidence type="ECO:0000313" key="7">
    <source>
        <dbReference type="Proteomes" id="UP001268036"/>
    </source>
</evidence>
<dbReference type="Pfam" id="PF01420">
    <property type="entry name" value="Methylase_S"/>
    <property type="match status" value="1"/>
</dbReference>
<dbReference type="Gene3D" id="3.90.220.20">
    <property type="entry name" value="DNA methylase specificity domains"/>
    <property type="match status" value="2"/>
</dbReference>
<dbReference type="SUPFAM" id="SSF81301">
    <property type="entry name" value="Nucleotidyltransferase"/>
    <property type="match status" value="1"/>
</dbReference>
<comment type="caution">
    <text evidence="6">The sequence shown here is derived from an EMBL/GenBank/DDBJ whole genome shotgun (WGS) entry which is preliminary data.</text>
</comment>
<evidence type="ECO:0000259" key="4">
    <source>
        <dbReference type="Pfam" id="PF01420"/>
    </source>
</evidence>
<dbReference type="InterPro" id="IPR052021">
    <property type="entry name" value="Type-I_RS_S_subunit"/>
</dbReference>
<protein>
    <submittedName>
        <fullName evidence="6">Type I restriction enzyme S subunit</fullName>
        <ecNumber evidence="6">3.1.21.3</ecNumber>
    </submittedName>
</protein>
<dbReference type="CDD" id="cd17246">
    <property type="entry name" value="RMtype1_S_SonII-TRD2-CR2_like"/>
    <property type="match status" value="1"/>
</dbReference>
<dbReference type="CDD" id="cd05403">
    <property type="entry name" value="NT_KNTase_like"/>
    <property type="match status" value="1"/>
</dbReference>
<name>A0AAJ2BMC1_9PSED</name>
<dbReference type="PANTHER" id="PTHR30408:SF13">
    <property type="entry name" value="TYPE I RESTRICTION ENZYME HINDI SPECIFICITY SUBUNIT"/>
    <property type="match status" value="1"/>
</dbReference>
<evidence type="ECO:0000256" key="1">
    <source>
        <dbReference type="ARBA" id="ARBA00010923"/>
    </source>
</evidence>
<reference evidence="6" key="1">
    <citation type="submission" date="2023-08" db="EMBL/GenBank/DDBJ databases">
        <title>Functional and genomic diversity of the sorghum phyllosphere microbiome.</title>
        <authorList>
            <person name="Shade A."/>
        </authorList>
    </citation>
    <scope>NUCLEOTIDE SEQUENCE</scope>
    <source>
        <strain evidence="6">SORGH_AS_0201</strain>
    </source>
</reference>
<dbReference type="Proteomes" id="UP001268036">
    <property type="component" value="Unassembled WGS sequence"/>
</dbReference>
<dbReference type="PANTHER" id="PTHR30408">
    <property type="entry name" value="TYPE-1 RESTRICTION ENZYME ECOKI SPECIFICITY PROTEIN"/>
    <property type="match status" value="1"/>
</dbReference>
<keyword evidence="2" id="KW-0680">Restriction system</keyword>